<name>A0ABN9QTW0_9DINO</name>
<proteinExistence type="predicted"/>
<feature type="non-terminal residue" evidence="2">
    <location>
        <position position="541"/>
    </location>
</feature>
<accession>A0ABN9QTW0</accession>
<feature type="non-terminal residue" evidence="2">
    <location>
        <position position="1"/>
    </location>
</feature>
<feature type="region of interest" description="Disordered" evidence="1">
    <location>
        <begin position="276"/>
        <end position="303"/>
    </location>
</feature>
<comment type="caution">
    <text evidence="2">The sequence shown here is derived from an EMBL/GenBank/DDBJ whole genome shotgun (WGS) entry which is preliminary data.</text>
</comment>
<dbReference type="Proteomes" id="UP001189429">
    <property type="component" value="Unassembled WGS sequence"/>
</dbReference>
<dbReference type="EMBL" id="CAUYUJ010004466">
    <property type="protein sequence ID" value="CAK0809717.1"/>
    <property type="molecule type" value="Genomic_DNA"/>
</dbReference>
<evidence type="ECO:0000313" key="3">
    <source>
        <dbReference type="Proteomes" id="UP001189429"/>
    </source>
</evidence>
<reference evidence="2" key="1">
    <citation type="submission" date="2023-10" db="EMBL/GenBank/DDBJ databases">
        <authorList>
            <person name="Chen Y."/>
            <person name="Shah S."/>
            <person name="Dougan E. K."/>
            <person name="Thang M."/>
            <person name="Chan C."/>
        </authorList>
    </citation>
    <scope>NUCLEOTIDE SEQUENCE [LARGE SCALE GENOMIC DNA]</scope>
</reference>
<feature type="region of interest" description="Disordered" evidence="1">
    <location>
        <begin position="64"/>
        <end position="87"/>
    </location>
</feature>
<keyword evidence="3" id="KW-1185">Reference proteome</keyword>
<evidence type="ECO:0000256" key="1">
    <source>
        <dbReference type="SAM" id="MobiDB-lite"/>
    </source>
</evidence>
<evidence type="ECO:0000313" key="2">
    <source>
        <dbReference type="EMBL" id="CAK0809717.1"/>
    </source>
</evidence>
<organism evidence="2 3">
    <name type="scientific">Prorocentrum cordatum</name>
    <dbReference type="NCBI Taxonomy" id="2364126"/>
    <lineage>
        <taxon>Eukaryota</taxon>
        <taxon>Sar</taxon>
        <taxon>Alveolata</taxon>
        <taxon>Dinophyceae</taxon>
        <taxon>Prorocentrales</taxon>
        <taxon>Prorocentraceae</taxon>
        <taxon>Prorocentrum</taxon>
    </lineage>
</organism>
<gene>
    <name evidence="2" type="ORF">PCOR1329_LOCUS14884</name>
</gene>
<protein>
    <submittedName>
        <fullName evidence="2">Uncharacterized protein</fullName>
    </submittedName>
</protein>
<sequence length="541" mass="58762">VLALVEAGVISGQTIHDAYRAEAASAEWPRSDLPEIDVLESLAAKGVLTNEGVLDWMQSGVVTAQTGPAGGRSSKPRRRPTDPKDKAPWYMRGLNAPIFVKTDLQPELALLSRQGNCVAHGVGHVIGKALDAVAYAKIFPAAASRGRKYVDVAAALGVGLQEAPGRACVVGASESGQARSIGRAYFCDHSLGHFEGFDGLMPPTVLAAAGNAMLTLEGLFRSFKAPVARKDADVLNAINSSIKEALAQNNNDLPSAMLTFHDNCMFNKGNNLLKAGSAAPGRQSEPGGDGEDAEGALAAPAPDTSNSADSWFVLTAQTISNVSTKLQYELLGNKLVPYFIEWCSTDMQRVPGCAYADCCVLYDRSAFENVCGQAAQALAKRGQNIDQITVYWGPGSVGLSLYTSHLHAMYGDENHKFFDPNIFFQGEEMRKVVELLVGGCIFTGQERPSGQRSSMRQDLLKKFATADTIAGRLPYSILTKMYRIIGWKRMEVNQFFTFDNVNEHNLESIVRRIAIIKIQSRFFDKLYVDKIILTDPSKWVK</sequence>